<dbReference type="OrthoDB" id="5244344at2759"/>
<evidence type="ECO:0000313" key="2">
    <source>
        <dbReference type="EMBL" id="KAF3770376.1"/>
    </source>
</evidence>
<evidence type="ECO:0000313" key="3">
    <source>
        <dbReference type="Proteomes" id="UP000803844"/>
    </source>
</evidence>
<proteinExistence type="predicted"/>
<feature type="compositionally biased region" description="Polar residues" evidence="1">
    <location>
        <begin position="55"/>
        <end position="77"/>
    </location>
</feature>
<dbReference type="RefSeq" id="XP_040781337.1">
    <property type="nucleotide sequence ID" value="XM_040922908.1"/>
</dbReference>
<feature type="region of interest" description="Disordered" evidence="1">
    <location>
        <begin position="1"/>
        <end position="79"/>
    </location>
</feature>
<evidence type="ECO:0000256" key="1">
    <source>
        <dbReference type="SAM" id="MobiDB-lite"/>
    </source>
</evidence>
<name>A0A9P5CUF4_CRYP1</name>
<accession>A0A9P5CUF4</accession>
<dbReference type="EMBL" id="MU032344">
    <property type="protein sequence ID" value="KAF3770376.1"/>
    <property type="molecule type" value="Genomic_DNA"/>
</dbReference>
<sequence length="107" mass="11698">MGSSKRAPPPAPLYTTDPTHGQMMASPTSYESQTPRTVGAGPSSSPRHCPRTDSMDSNVSTSSTASHQNRKVSTPRNVYTHCGRHSDQYLFGGWGDVVKNVFHHRKN</sequence>
<comment type="caution">
    <text evidence="2">The sequence shown here is derived from an EMBL/GenBank/DDBJ whole genome shotgun (WGS) entry which is preliminary data.</text>
</comment>
<dbReference type="Proteomes" id="UP000803844">
    <property type="component" value="Unassembled WGS sequence"/>
</dbReference>
<feature type="compositionally biased region" description="Polar residues" evidence="1">
    <location>
        <begin position="25"/>
        <end position="46"/>
    </location>
</feature>
<dbReference type="GeneID" id="63840037"/>
<dbReference type="AlphaFoldDB" id="A0A9P5CUF4"/>
<organism evidence="2 3">
    <name type="scientific">Cryphonectria parasitica (strain ATCC 38755 / EP155)</name>
    <dbReference type="NCBI Taxonomy" id="660469"/>
    <lineage>
        <taxon>Eukaryota</taxon>
        <taxon>Fungi</taxon>
        <taxon>Dikarya</taxon>
        <taxon>Ascomycota</taxon>
        <taxon>Pezizomycotina</taxon>
        <taxon>Sordariomycetes</taxon>
        <taxon>Sordariomycetidae</taxon>
        <taxon>Diaporthales</taxon>
        <taxon>Cryphonectriaceae</taxon>
        <taxon>Cryphonectria-Endothia species complex</taxon>
        <taxon>Cryphonectria</taxon>
    </lineage>
</organism>
<gene>
    <name evidence="2" type="ORF">M406DRAFT_354420</name>
</gene>
<keyword evidence="3" id="KW-1185">Reference proteome</keyword>
<reference evidence="2" key="1">
    <citation type="journal article" date="2020" name="Phytopathology">
        <title>Genome sequence of the chestnut blight fungus Cryphonectria parasitica EP155: A fundamental resource for an archetypical invasive plant pathogen.</title>
        <authorList>
            <person name="Crouch J.A."/>
            <person name="Dawe A."/>
            <person name="Aerts A."/>
            <person name="Barry K."/>
            <person name="Churchill A.C.L."/>
            <person name="Grimwood J."/>
            <person name="Hillman B."/>
            <person name="Milgroom M.G."/>
            <person name="Pangilinan J."/>
            <person name="Smith M."/>
            <person name="Salamov A."/>
            <person name="Schmutz J."/>
            <person name="Yadav J."/>
            <person name="Grigoriev I.V."/>
            <person name="Nuss D."/>
        </authorList>
    </citation>
    <scope>NUCLEOTIDE SEQUENCE</scope>
    <source>
        <strain evidence="2">EP155</strain>
    </source>
</reference>
<protein>
    <submittedName>
        <fullName evidence="2">Uncharacterized protein</fullName>
    </submittedName>
</protein>